<feature type="transmembrane region" description="Helical" evidence="1">
    <location>
        <begin position="127"/>
        <end position="145"/>
    </location>
</feature>
<feature type="transmembrane region" description="Helical" evidence="1">
    <location>
        <begin position="235"/>
        <end position="257"/>
    </location>
</feature>
<feature type="transmembrane region" description="Helical" evidence="1">
    <location>
        <begin position="151"/>
        <end position="169"/>
    </location>
</feature>
<dbReference type="RefSeq" id="WP_109457791.1">
    <property type="nucleotide sequence ID" value="NZ_QFBC01000003.1"/>
</dbReference>
<feature type="transmembrane region" description="Helical" evidence="1">
    <location>
        <begin position="181"/>
        <end position="202"/>
    </location>
</feature>
<name>A0A2U2DSW8_9HYPH</name>
<accession>A0A2U2DSW8</accession>
<dbReference type="SUPFAM" id="SSF103481">
    <property type="entry name" value="Multidrug resistance efflux transporter EmrE"/>
    <property type="match status" value="2"/>
</dbReference>
<keyword evidence="4" id="KW-1185">Reference proteome</keyword>
<keyword evidence="1" id="KW-0812">Transmembrane</keyword>
<reference evidence="3 4" key="1">
    <citation type="submission" date="2018-05" db="EMBL/GenBank/DDBJ databases">
        <title>The draft genome of strain NS-104.</title>
        <authorList>
            <person name="Hang P."/>
            <person name="Jiang J."/>
        </authorList>
    </citation>
    <scope>NUCLEOTIDE SEQUENCE [LARGE SCALE GENOMIC DNA]</scope>
    <source>
        <strain evidence="3 4">NS-104</strain>
    </source>
</reference>
<feature type="transmembrane region" description="Helical" evidence="1">
    <location>
        <begin position="35"/>
        <end position="54"/>
    </location>
</feature>
<dbReference type="Proteomes" id="UP000245252">
    <property type="component" value="Unassembled WGS sequence"/>
</dbReference>
<dbReference type="EMBL" id="QFBC01000003">
    <property type="protein sequence ID" value="PWE56415.1"/>
    <property type="molecule type" value="Genomic_DNA"/>
</dbReference>
<dbReference type="PANTHER" id="PTHR22911">
    <property type="entry name" value="ACYL-MALONYL CONDENSING ENZYME-RELATED"/>
    <property type="match status" value="1"/>
</dbReference>
<dbReference type="Gene3D" id="1.10.3730.20">
    <property type="match status" value="2"/>
</dbReference>
<feature type="transmembrane region" description="Helical" evidence="1">
    <location>
        <begin position="208"/>
        <end position="228"/>
    </location>
</feature>
<keyword evidence="1" id="KW-1133">Transmembrane helix</keyword>
<evidence type="ECO:0000259" key="2">
    <source>
        <dbReference type="Pfam" id="PF00892"/>
    </source>
</evidence>
<dbReference type="InterPro" id="IPR000620">
    <property type="entry name" value="EamA_dom"/>
</dbReference>
<dbReference type="OrthoDB" id="7818056at2"/>
<feature type="transmembrane region" description="Helical" evidence="1">
    <location>
        <begin position="263"/>
        <end position="281"/>
    </location>
</feature>
<feature type="transmembrane region" description="Helical" evidence="1">
    <location>
        <begin position="75"/>
        <end position="94"/>
    </location>
</feature>
<comment type="caution">
    <text evidence="3">The sequence shown here is derived from an EMBL/GenBank/DDBJ whole genome shotgun (WGS) entry which is preliminary data.</text>
</comment>
<evidence type="ECO:0000313" key="4">
    <source>
        <dbReference type="Proteomes" id="UP000245252"/>
    </source>
</evidence>
<organism evidence="3 4">
    <name type="scientific">Metarhizobium album</name>
    <dbReference type="NCBI Taxonomy" id="2182425"/>
    <lineage>
        <taxon>Bacteria</taxon>
        <taxon>Pseudomonadati</taxon>
        <taxon>Pseudomonadota</taxon>
        <taxon>Alphaproteobacteria</taxon>
        <taxon>Hyphomicrobiales</taxon>
        <taxon>Rhizobiaceae</taxon>
        <taxon>Metarhizobium</taxon>
    </lineage>
</organism>
<gene>
    <name evidence="3" type="ORF">DEM27_08440</name>
</gene>
<proteinExistence type="predicted"/>
<feature type="domain" description="EamA" evidence="2">
    <location>
        <begin position="151"/>
        <end position="279"/>
    </location>
</feature>
<dbReference type="PANTHER" id="PTHR22911:SF135">
    <property type="entry name" value="BLR4310 PROTEIN"/>
    <property type="match status" value="1"/>
</dbReference>
<dbReference type="InterPro" id="IPR037185">
    <property type="entry name" value="EmrE-like"/>
</dbReference>
<evidence type="ECO:0000313" key="3">
    <source>
        <dbReference type="EMBL" id="PWE56415.1"/>
    </source>
</evidence>
<dbReference type="AlphaFoldDB" id="A0A2U2DSW8"/>
<keyword evidence="1" id="KW-0472">Membrane</keyword>
<feature type="domain" description="EamA" evidence="2">
    <location>
        <begin position="8"/>
        <end position="141"/>
    </location>
</feature>
<sequence>MSPDHSLKGVLFAFAAFAAFSFSDASVKLIDGVLSPYESAFFGAIFGLLALPLLMKKGDRWSDMFRSNNRPLWMLRFFAAAGGAIGSVTAFTHLSMAEAFALIFLLPSFVTIMSVIFLKEKVGIRRWAAVLVGFAGVLVVLRPGFRELSIGHLGAIVGGITGAVSIIIFRAMGPQEKNISLYGAGVLGWMTISGLLTISNFVPPSGVQWVYLAGFGLLAAAGNVLLMYAANHAPAALIGPIQYSQMLWAILLGYLVFGDSIDMPTWIGIVLIVGSGLLTLIRERQRGTPLPPPVAAADSQAAVAVTPEEGKMLRD</sequence>
<dbReference type="GO" id="GO:0016020">
    <property type="term" value="C:membrane"/>
    <property type="evidence" value="ECO:0007669"/>
    <property type="project" value="InterPro"/>
</dbReference>
<protein>
    <submittedName>
        <fullName evidence="3">EamA/RhaT family transporter</fullName>
    </submittedName>
</protein>
<dbReference type="Pfam" id="PF00892">
    <property type="entry name" value="EamA"/>
    <property type="match status" value="2"/>
</dbReference>
<feature type="transmembrane region" description="Helical" evidence="1">
    <location>
        <begin position="100"/>
        <end position="118"/>
    </location>
</feature>
<evidence type="ECO:0000256" key="1">
    <source>
        <dbReference type="SAM" id="Phobius"/>
    </source>
</evidence>